<dbReference type="Pfam" id="PF00400">
    <property type="entry name" value="WD40"/>
    <property type="match status" value="2"/>
</dbReference>
<keyword evidence="1" id="KW-0853">WD repeat</keyword>
<dbReference type="GeneID" id="67032872"/>
<dbReference type="InterPro" id="IPR001680">
    <property type="entry name" value="WD40_rpt"/>
</dbReference>
<dbReference type="EMBL" id="CP059668">
    <property type="protein sequence ID" value="QRW24269.1"/>
    <property type="molecule type" value="Genomic_DNA"/>
</dbReference>
<dbReference type="PROSITE" id="PS50082">
    <property type="entry name" value="WD_REPEATS_2"/>
    <property type="match status" value="1"/>
</dbReference>
<dbReference type="InterPro" id="IPR015943">
    <property type="entry name" value="WD40/YVTN_repeat-like_dom_sf"/>
</dbReference>
<dbReference type="Gene3D" id="2.130.10.10">
    <property type="entry name" value="YVTN repeat-like/Quinoprotein amine dehydrogenase"/>
    <property type="match status" value="1"/>
</dbReference>
<evidence type="ECO:0000256" key="1">
    <source>
        <dbReference type="PROSITE-ProRule" id="PRU00221"/>
    </source>
</evidence>
<dbReference type="Proteomes" id="UP000650533">
    <property type="component" value="Chromosome 11"/>
</dbReference>
<dbReference type="InterPro" id="IPR011047">
    <property type="entry name" value="Quinoprotein_ADH-like_sf"/>
</dbReference>
<proteinExistence type="predicted"/>
<feature type="repeat" description="WD" evidence="1">
    <location>
        <begin position="14"/>
        <end position="32"/>
    </location>
</feature>
<gene>
    <name evidence="2" type="ORF">RhiXN_10593</name>
</gene>
<evidence type="ECO:0000313" key="2">
    <source>
        <dbReference type="EMBL" id="QRW24269.1"/>
    </source>
</evidence>
<dbReference type="SUPFAM" id="SSF50998">
    <property type="entry name" value="Quinoprotein alcohol dehydrogenase-like"/>
    <property type="match status" value="1"/>
</dbReference>
<sequence length="96" mass="10303">MTPAGSQVWCVVFPNGAYIAAGTHDKRVLIWDAVTCQMTIDPFGPYHAVRAIAISPDNTQAHNGKMRSVDYSPDGRWLASGSLTVLSAYGVHPTGE</sequence>
<evidence type="ECO:0000313" key="3">
    <source>
        <dbReference type="Proteomes" id="UP000650533"/>
    </source>
</evidence>
<name>A0A8H8T034_9AGAM</name>
<accession>A0A8H8T034</accession>
<reference evidence="2" key="1">
    <citation type="submission" date="2020-05" db="EMBL/GenBank/DDBJ databases">
        <title>Evolutionary and genomic comparisons of hybrid uninucleate and nonhybrid Rhizoctonia fungi.</title>
        <authorList>
            <person name="Li C."/>
            <person name="Chen X."/>
        </authorList>
    </citation>
    <scope>NUCLEOTIDE SEQUENCE</scope>
    <source>
        <strain evidence="2">AG-1 IA</strain>
    </source>
</reference>
<dbReference type="KEGG" id="rsx:RhiXN_10593"/>
<dbReference type="RefSeq" id="XP_043184506.1">
    <property type="nucleotide sequence ID" value="XM_043330409.1"/>
</dbReference>
<dbReference type="AlphaFoldDB" id="A0A8H8T034"/>
<organism evidence="2 3">
    <name type="scientific">Rhizoctonia solani</name>
    <dbReference type="NCBI Taxonomy" id="456999"/>
    <lineage>
        <taxon>Eukaryota</taxon>
        <taxon>Fungi</taxon>
        <taxon>Dikarya</taxon>
        <taxon>Basidiomycota</taxon>
        <taxon>Agaricomycotina</taxon>
        <taxon>Agaricomycetes</taxon>
        <taxon>Cantharellales</taxon>
        <taxon>Ceratobasidiaceae</taxon>
        <taxon>Rhizoctonia</taxon>
    </lineage>
</organism>
<protein>
    <submittedName>
        <fullName evidence="2">WD-40 repeat-containing protein</fullName>
    </submittedName>
</protein>